<dbReference type="Proteomes" id="UP000518887">
    <property type="component" value="Unassembled WGS sequence"/>
</dbReference>
<dbReference type="GO" id="GO:0016887">
    <property type="term" value="F:ATP hydrolysis activity"/>
    <property type="evidence" value="ECO:0007669"/>
    <property type="project" value="InterPro"/>
</dbReference>
<dbReference type="PANTHER" id="PTHR43581:SF4">
    <property type="entry name" value="ATP_GTP PHOSPHATASE"/>
    <property type="match status" value="1"/>
</dbReference>
<dbReference type="InterPro" id="IPR003959">
    <property type="entry name" value="ATPase_AAA_core"/>
</dbReference>
<feature type="domain" description="ATPase AAA-type core" evidence="1">
    <location>
        <begin position="230"/>
        <end position="317"/>
    </location>
</feature>
<evidence type="ECO:0000313" key="2">
    <source>
        <dbReference type="EMBL" id="MBB5226919.1"/>
    </source>
</evidence>
<reference evidence="2 3" key="1">
    <citation type="submission" date="2020-08" db="EMBL/GenBank/DDBJ databases">
        <title>Genomic Encyclopedia of Type Strains, Phase IV (KMG-IV): sequencing the most valuable type-strain genomes for metagenomic binning, comparative biology and taxonomic classification.</title>
        <authorList>
            <person name="Goeker M."/>
        </authorList>
    </citation>
    <scope>NUCLEOTIDE SEQUENCE [LARGE SCALE GENOMIC DNA]</scope>
    <source>
        <strain evidence="2 3">DSM 103462</strain>
    </source>
</reference>
<name>A0A7W8GAV6_9SPIR</name>
<comment type="caution">
    <text evidence="2">The sequence shown here is derived from an EMBL/GenBank/DDBJ whole genome shotgun (WGS) entry which is preliminary data.</text>
</comment>
<gene>
    <name evidence="2" type="ORF">HNP76_002307</name>
</gene>
<dbReference type="RefSeq" id="WP_184660628.1">
    <property type="nucleotide sequence ID" value="NZ_CP031518.1"/>
</dbReference>
<dbReference type="InterPro" id="IPR027417">
    <property type="entry name" value="P-loop_NTPase"/>
</dbReference>
<sequence>MSNIHIRSLNIETFRGIQNLKLEGFSGINIFTGDNNSGKTSVLEVLQTSGNPHSPIMWTLLGRNEKFPNPTRTIFEMVKDLYSVSENDLRIAYSKEDDKNGNVFIELKGSISKEKTIKKDYCKIAHIECEKGEEFSEAEVIKLHIDFFYNGKIEDSVDVYNVTRFEIFPENTEKPYEKYIVHYISPSVYDKECPVITEIFSDNEGHKELIEVLRLFDDDILDIVPTVREYAIPFPMKDSYQIRSKKYGKLMPLSVYGDGLKKALWLVTSVLATKDGVLLIDEFETAIHTSVMNKLFTWIFRACKKYNVQLFLTTHSKEALQKVLALNSDQDFKDEITLYTLYKIDGKNVARRLSAERAIEADENFGQELR</sequence>
<evidence type="ECO:0000259" key="1">
    <source>
        <dbReference type="Pfam" id="PF13304"/>
    </source>
</evidence>
<dbReference type="PANTHER" id="PTHR43581">
    <property type="entry name" value="ATP/GTP PHOSPHATASE"/>
    <property type="match status" value="1"/>
</dbReference>
<dbReference type="GO" id="GO:0005524">
    <property type="term" value="F:ATP binding"/>
    <property type="evidence" value="ECO:0007669"/>
    <property type="project" value="InterPro"/>
</dbReference>
<dbReference type="EMBL" id="JACHFQ010000007">
    <property type="protein sequence ID" value="MBB5226919.1"/>
    <property type="molecule type" value="Genomic_DNA"/>
</dbReference>
<dbReference type="InterPro" id="IPR051396">
    <property type="entry name" value="Bact_Antivir_Def_Nuclease"/>
</dbReference>
<evidence type="ECO:0000313" key="3">
    <source>
        <dbReference type="Proteomes" id="UP000518887"/>
    </source>
</evidence>
<accession>A0A7W8GAV6</accession>
<organism evidence="2 3">
    <name type="scientific">Treponema ruminis</name>
    <dbReference type="NCBI Taxonomy" id="744515"/>
    <lineage>
        <taxon>Bacteria</taxon>
        <taxon>Pseudomonadati</taxon>
        <taxon>Spirochaetota</taxon>
        <taxon>Spirochaetia</taxon>
        <taxon>Spirochaetales</taxon>
        <taxon>Treponemataceae</taxon>
        <taxon>Treponema</taxon>
    </lineage>
</organism>
<dbReference type="Gene3D" id="3.40.50.300">
    <property type="entry name" value="P-loop containing nucleotide triphosphate hydrolases"/>
    <property type="match status" value="1"/>
</dbReference>
<dbReference type="SUPFAM" id="SSF52540">
    <property type="entry name" value="P-loop containing nucleoside triphosphate hydrolases"/>
    <property type="match status" value="1"/>
</dbReference>
<protein>
    <submittedName>
        <fullName evidence="2">AAA15 family ATPase/GTPase</fullName>
    </submittedName>
</protein>
<dbReference type="AlphaFoldDB" id="A0A7W8GAV6"/>
<proteinExistence type="predicted"/>
<dbReference type="Pfam" id="PF13304">
    <property type="entry name" value="AAA_21"/>
    <property type="match status" value="1"/>
</dbReference>
<keyword evidence="3" id="KW-1185">Reference proteome</keyword>